<protein>
    <submittedName>
        <fullName evidence="5">CDK5RAP3-like protein</fullName>
    </submittedName>
</protein>
<dbReference type="InterPro" id="IPR008491">
    <property type="entry name" value="CDK5RAP3"/>
</dbReference>
<accession>A0A1U7Y365</accession>
<dbReference type="STRING" id="4096.A0A1U7Y365"/>
<reference evidence="5" key="2">
    <citation type="submission" date="2025-08" db="UniProtKB">
        <authorList>
            <consortium name="RefSeq"/>
        </authorList>
    </citation>
    <scope>IDENTIFICATION</scope>
    <source>
        <tissue evidence="5">Leaf</tissue>
    </source>
</reference>
<gene>
    <name evidence="5" type="primary">LOC104243981</name>
</gene>
<dbReference type="Pfam" id="PF05600">
    <property type="entry name" value="CDK5RAP3"/>
    <property type="match status" value="1"/>
</dbReference>
<organism evidence="4 5">
    <name type="scientific">Nicotiana sylvestris</name>
    <name type="common">Wood tobacco</name>
    <name type="synonym">South American tobacco</name>
    <dbReference type="NCBI Taxonomy" id="4096"/>
    <lineage>
        <taxon>Eukaryota</taxon>
        <taxon>Viridiplantae</taxon>
        <taxon>Streptophyta</taxon>
        <taxon>Embryophyta</taxon>
        <taxon>Tracheophyta</taxon>
        <taxon>Spermatophyta</taxon>
        <taxon>Magnoliopsida</taxon>
        <taxon>eudicotyledons</taxon>
        <taxon>Gunneridae</taxon>
        <taxon>Pentapetalae</taxon>
        <taxon>asterids</taxon>
        <taxon>lamiids</taxon>
        <taxon>Solanales</taxon>
        <taxon>Solanaceae</taxon>
        <taxon>Nicotianoideae</taxon>
        <taxon>Nicotianeae</taxon>
        <taxon>Nicotiana</taxon>
    </lineage>
</organism>
<name>A0A1U7Y365_NICSY</name>
<dbReference type="GO" id="GO:0007346">
    <property type="term" value="P:regulation of mitotic cell cycle"/>
    <property type="evidence" value="ECO:0007669"/>
    <property type="project" value="TreeGrafter"/>
</dbReference>
<dbReference type="OrthoDB" id="340432at2759"/>
<dbReference type="KEGG" id="nsy:104243981"/>
<dbReference type="GeneID" id="104243981"/>
<keyword evidence="4" id="KW-1185">Reference proteome</keyword>
<dbReference type="PANTHER" id="PTHR14894">
    <property type="entry name" value="CDK5 REGULATORY SUBUNIT-ASSOCIATED PROTEIN 3"/>
    <property type="match status" value="1"/>
</dbReference>
<dbReference type="eggNOG" id="KOG2607">
    <property type="taxonomic scope" value="Eukaryota"/>
</dbReference>
<sequence>MQSQDDIRNLPVDIAFARLGEWLADRKRIPADWRKRLAAVRAKITMSFASLPKDIDPYFHTLDVEGIGYLEAKKIYEILLKSAPESRNIFGRLSGDAGVWEAIVRAYEKEYIFLGEAAQTMVQNVNYEIPYHKKQIQKTQQQLAELERKETDIKRNAAVSASKYVEACQELGLQGINVRSELLETATKSLPTTFSRILEVLNGDSVSRATEFYSDFVKDAHTEKDKTAAVVLLNLRSVRERPPSTDVSISSEVLEVMKAQGGYNDLGQMTVETDIAADGIDWDITLDSSQIDWDIGTVEETEENGNGLGPYEIVNASDILPSPRNDSVESHQTANEEGFSAPEVSASEISWDISVDNPQVDVIEEDSSQNNAVELRSLQNNLTAERSPLLETEYRNKILDDLFEVKAFLNQRLIELRNEETTSLQHQVQAVAPLVLQQYSSDIIQTMLSDVSSAISLLTNRKTRDMIMILNSKRFLDRLLNTLEEKKRQEAKLKDGLKDLSTRRMELQNSMSSSWPKQEAAIAKTRELKKLCESTLSSMFDGRPVNIIGEINALLISS</sequence>
<dbReference type="RefSeq" id="XP_009797573.1">
    <property type="nucleotide sequence ID" value="XM_009799271.1"/>
</dbReference>
<keyword evidence="2" id="KW-0175">Coiled coil</keyword>
<feature type="coiled-coil region" evidence="2">
    <location>
        <begin position="476"/>
        <end position="503"/>
    </location>
</feature>
<dbReference type="GO" id="GO:0012505">
    <property type="term" value="C:endomembrane system"/>
    <property type="evidence" value="ECO:0007669"/>
    <property type="project" value="TreeGrafter"/>
</dbReference>
<dbReference type="AlphaFoldDB" id="A0A1U7Y365"/>
<feature type="coiled-coil region" evidence="2">
    <location>
        <begin position="129"/>
        <end position="156"/>
    </location>
</feature>
<dbReference type="Proteomes" id="UP000189701">
    <property type="component" value="Unplaced"/>
</dbReference>
<dbReference type="PANTHER" id="PTHR14894:SF0">
    <property type="entry name" value="CDK5 REGULATORY SUBUNIT-ASSOCIATED PROTEIN 3"/>
    <property type="match status" value="1"/>
</dbReference>
<comment type="similarity">
    <text evidence="1">Belongs to the CDK5RAP3 family.</text>
</comment>
<evidence type="ECO:0000313" key="5">
    <source>
        <dbReference type="RefSeq" id="XP_009797573.1"/>
    </source>
</evidence>
<evidence type="ECO:0000313" key="4">
    <source>
        <dbReference type="Proteomes" id="UP000189701"/>
    </source>
</evidence>
<evidence type="ECO:0000256" key="1">
    <source>
        <dbReference type="ARBA" id="ARBA00007478"/>
    </source>
</evidence>
<evidence type="ECO:0000256" key="2">
    <source>
        <dbReference type="SAM" id="Coils"/>
    </source>
</evidence>
<reference evidence="4" key="1">
    <citation type="journal article" date="2013" name="Genome Biol.">
        <title>Reference genomes and transcriptomes of Nicotiana sylvestris and Nicotiana tomentosiformis.</title>
        <authorList>
            <person name="Sierro N."/>
            <person name="Battey J.N."/>
            <person name="Ouadi S."/>
            <person name="Bovet L."/>
            <person name="Goepfert S."/>
            <person name="Bakaher N."/>
            <person name="Peitsch M.C."/>
            <person name="Ivanov N.V."/>
        </authorList>
    </citation>
    <scope>NUCLEOTIDE SEQUENCE [LARGE SCALE GENOMIC DNA]</scope>
</reference>
<feature type="region of interest" description="Disordered" evidence="3">
    <location>
        <begin position="323"/>
        <end position="343"/>
    </location>
</feature>
<proteinExistence type="inferred from homology"/>
<evidence type="ECO:0000256" key="3">
    <source>
        <dbReference type="SAM" id="MobiDB-lite"/>
    </source>
</evidence>